<comment type="caution">
    <text evidence="2">The sequence shown here is derived from an EMBL/GenBank/DDBJ whole genome shotgun (WGS) entry which is preliminary data.</text>
</comment>
<dbReference type="OrthoDB" id="427518at2759"/>
<dbReference type="EMBL" id="MSFO01000006">
    <property type="protein sequence ID" value="PLB47341.1"/>
    <property type="molecule type" value="Genomic_DNA"/>
</dbReference>
<evidence type="ECO:0000313" key="3">
    <source>
        <dbReference type="Proteomes" id="UP000234275"/>
    </source>
</evidence>
<dbReference type="PANTHER" id="PTHR46312:SF2">
    <property type="entry name" value="NUCLEOTIDE-BINDING OLIGOMERIZATION DOMAIN-CONTAINING PROTEIN 2-LIKE"/>
    <property type="match status" value="1"/>
</dbReference>
<dbReference type="VEuPathDB" id="FungiDB:P170DRAFT_511962"/>
<dbReference type="InterPro" id="IPR027417">
    <property type="entry name" value="P-loop_NTPase"/>
</dbReference>
<dbReference type="PROSITE" id="PS50837">
    <property type="entry name" value="NACHT"/>
    <property type="match status" value="1"/>
</dbReference>
<dbReference type="InterPro" id="IPR011989">
    <property type="entry name" value="ARM-like"/>
</dbReference>
<dbReference type="InterPro" id="IPR055496">
    <property type="entry name" value="DUF7068"/>
</dbReference>
<dbReference type="Proteomes" id="UP000234275">
    <property type="component" value="Unassembled WGS sequence"/>
</dbReference>
<dbReference type="RefSeq" id="XP_024702643.1">
    <property type="nucleotide sequence ID" value="XM_024854942.1"/>
</dbReference>
<gene>
    <name evidence="2" type="ORF">P170DRAFT_511962</name>
</gene>
<reference evidence="2 3" key="1">
    <citation type="submission" date="2016-12" db="EMBL/GenBank/DDBJ databases">
        <title>The genomes of Aspergillus section Nigri reveals drivers in fungal speciation.</title>
        <authorList>
            <consortium name="DOE Joint Genome Institute"/>
            <person name="Vesth T.C."/>
            <person name="Nybo J."/>
            <person name="Theobald S."/>
            <person name="Brandl J."/>
            <person name="Frisvad J.C."/>
            <person name="Nielsen K.F."/>
            <person name="Lyhne E.K."/>
            <person name="Kogle M.E."/>
            <person name="Kuo A."/>
            <person name="Riley R."/>
            <person name="Clum A."/>
            <person name="Nolan M."/>
            <person name="Lipzen A."/>
            <person name="Salamov A."/>
            <person name="Henrissat B."/>
            <person name="Wiebenga A."/>
            <person name="De Vries R.P."/>
            <person name="Grigoriev I.V."/>
            <person name="Mortensen U.H."/>
            <person name="Andersen M.R."/>
            <person name="Baker S.E."/>
        </authorList>
    </citation>
    <scope>NUCLEOTIDE SEQUENCE [LARGE SCALE GENOMIC DNA]</scope>
    <source>
        <strain evidence="2 3">IBT 23096</strain>
    </source>
</reference>
<dbReference type="SUPFAM" id="SSF48371">
    <property type="entry name" value="ARM repeat"/>
    <property type="match status" value="1"/>
</dbReference>
<dbReference type="SUPFAM" id="SSF52540">
    <property type="entry name" value="P-loop containing nucleoside triphosphate hydrolases"/>
    <property type="match status" value="1"/>
</dbReference>
<dbReference type="GeneID" id="36562648"/>
<dbReference type="InterPro" id="IPR007111">
    <property type="entry name" value="NACHT_NTPase"/>
</dbReference>
<dbReference type="Pfam" id="PF23948">
    <property type="entry name" value="ARM_5"/>
    <property type="match status" value="1"/>
</dbReference>
<dbReference type="PANTHER" id="PTHR46312">
    <property type="entry name" value="NACHT DOMAIN-CONTAINING PROTEIN"/>
    <property type="match status" value="1"/>
</dbReference>
<keyword evidence="3" id="KW-1185">Reference proteome</keyword>
<dbReference type="Pfam" id="PF23238">
    <property type="entry name" value="DUF7068"/>
    <property type="match status" value="1"/>
</dbReference>
<dbReference type="STRING" id="1392250.A0A2I2G391"/>
<dbReference type="InterPro" id="IPR056251">
    <property type="entry name" value="Arm_rpt_dom"/>
</dbReference>
<organism evidence="2 3">
    <name type="scientific">Aspergillus steynii IBT 23096</name>
    <dbReference type="NCBI Taxonomy" id="1392250"/>
    <lineage>
        <taxon>Eukaryota</taxon>
        <taxon>Fungi</taxon>
        <taxon>Dikarya</taxon>
        <taxon>Ascomycota</taxon>
        <taxon>Pezizomycotina</taxon>
        <taxon>Eurotiomycetes</taxon>
        <taxon>Eurotiomycetidae</taxon>
        <taxon>Eurotiales</taxon>
        <taxon>Aspergillaceae</taxon>
        <taxon>Aspergillus</taxon>
        <taxon>Aspergillus subgen. Circumdati</taxon>
    </lineage>
</organism>
<evidence type="ECO:0000313" key="2">
    <source>
        <dbReference type="EMBL" id="PLB47341.1"/>
    </source>
</evidence>
<protein>
    <recommendedName>
        <fullName evidence="1">NACHT domain-containing protein</fullName>
    </recommendedName>
</protein>
<name>A0A2I2G391_9EURO</name>
<proteinExistence type="predicted"/>
<feature type="domain" description="NACHT" evidence="1">
    <location>
        <begin position="525"/>
        <end position="654"/>
    </location>
</feature>
<dbReference type="Pfam" id="PF05729">
    <property type="entry name" value="NACHT"/>
    <property type="match status" value="1"/>
</dbReference>
<dbReference type="Gene3D" id="1.25.10.10">
    <property type="entry name" value="Leucine-rich Repeat Variant"/>
    <property type="match status" value="1"/>
</dbReference>
<dbReference type="Gene3D" id="3.40.50.300">
    <property type="entry name" value="P-loop containing nucleotide triphosphate hydrolases"/>
    <property type="match status" value="1"/>
</dbReference>
<accession>A0A2I2G391</accession>
<sequence>MKKAIWNAQQPTETSQLVEFLANGKITDCERESKALQALKSQMVRLFKDEPQQAYWEDASTLSKVVTGAEFCDIVFGFSNAIAKDSANGSSVKLGLLRCFASCLRQKKHEISYNGAKLGVALDGLNKHLTGAGRCGDLDTEYHLVSTIGMLLDAMVDMEITEIDRESLHEPLRKKLHGLSGSKEPRIAQAASYALQALRRVPDNEAPWEAFFRHSGTAIQAIATIGSGVATLNPQKFIEAGPDVLKLLAFFTDVAKGGMEIWDTREDLKQIIEAMVDVSARRGWYDALRQTVLFIQSGAYNGLKKAMPALNCLNKDMFWCGLYSQLERQWISDESSRESIEEFIEWTLDQPYLHKIRSKKQPVKTWIGLIADSVGRPQWKGVEPTRRCCLQCFSRSDKKPEIKLKSIPQSNGSETNSGSNLLKEAMRHCAEAQLFYADATVAQYYMKEQLLVIKRLSGDPVPMESCYINLSLIECQTENEKQGEESRFSLSTRLQAEGPNLEKAVPLQDLFKERALRSGRCERPRRVLIRGRAGVGKSTLCKKITHAFLHNDLWASSYDRIIWVPLRKLRNHLTFECFLEGAVFKSAPRNDNDVLCRALRETLDDPQNTRTLFIFDGLDEIIDAQPKPDSSMLIDDLKEILNRKDAIITSRPHAIFPSRLDAYDLELETVGFSDDQISDYVESFFSDSVQRSEVMRFIESHWEFKSLLQIPIQLDAFCYTWNEFAIREKPLTTMTALYQAIEIKLWRKDMVRMSRTVNGVLLTEHEASKIGALGRIHKVMGKEIESIRSLAFFGLHNNIAEFRWDARESFDSHNDGFTTLDGVSFMRSSDSALDPRDQDYYFIHLSFQEYFAAHHFVHCWTLGKSLETVDLQSGKVNIISPAEFLSQEKYNGRYHVMWRFVAGILAGEGQGHLVRFLQQIAAKPRDLLGSAHCRILMHCFNEISGVDPDDDLRPLRENMEAELSQIFLFESKKLQGHDELIGHEMEFPEHILSTLIEQGDPYHQHRALRTLSLRCHISPEVLNQVLCFADSREPGPKGDAEQIVVNNLGFFPDAVVTRILGCPRYIPGFQYHLATHRSLPEQTLRAAMSTFKNNNRAASTLIGNQRRLPPSIVDDLASCLTHKDPSYRRLAIESLKGESLSNKAIIGDIAARVDDLDDDVRVASLRTLSHHSDLPPSICDLIVPRALMNSVQDKDEMASAMGVLETQDILAPEVIEKMWQMIHCEEKEISERAIKILLKNGSISPDAWIKELNRSQSKDALAINIIRAFFSHKLSPPEDILHRCVSIAQSVSSTAKLAISALDKCQSLPEDLLNSLLHCTDSPRYHQILHVIGSQKSLSEDIVNHIGTRIKDERDKLMRWHLTGALASQRMLPDGVLQIIADNITKNGILGFGAKILYEQQWLAPHMLESVMPFVLSPSWPERENAIRILKKHADFRTLLPRLGKEYWVAIFQSLAREPLGQGDPWIVKGDSLHVVSRKRSWSVKIEQPEQRQKLEEALKAVYQDIQNSLGPSWNRLGFGAVEWESFL</sequence>
<evidence type="ECO:0000259" key="1">
    <source>
        <dbReference type="PROSITE" id="PS50837"/>
    </source>
</evidence>
<dbReference type="InterPro" id="IPR016024">
    <property type="entry name" value="ARM-type_fold"/>
</dbReference>